<keyword evidence="3" id="KW-1185">Reference proteome</keyword>
<accession>A0ABS2TP78</accession>
<evidence type="ECO:0000313" key="2">
    <source>
        <dbReference type="EMBL" id="MBM9504811.1"/>
    </source>
</evidence>
<gene>
    <name evidence="2" type="ORF">ITX44_09725</name>
</gene>
<evidence type="ECO:0000313" key="3">
    <source>
        <dbReference type="Proteomes" id="UP000749040"/>
    </source>
</evidence>
<sequence length="51" mass="5527">MSTDQQFEDRLPDALRLAADEFPPPAADLVRSATARGSGGPVPRRPAPLRR</sequence>
<reference evidence="2 3" key="1">
    <citation type="submission" date="2021-01" db="EMBL/GenBank/DDBJ databases">
        <title>Streptomyces acididurans sp. nov., isolated from a peat swamp forest soil.</title>
        <authorList>
            <person name="Chantavorakit T."/>
            <person name="Duangmal K."/>
        </authorList>
    </citation>
    <scope>NUCLEOTIDE SEQUENCE [LARGE SCALE GENOMIC DNA]</scope>
    <source>
        <strain evidence="2 3">KK5PA1</strain>
    </source>
</reference>
<feature type="region of interest" description="Disordered" evidence="1">
    <location>
        <begin position="19"/>
        <end position="51"/>
    </location>
</feature>
<evidence type="ECO:0000256" key="1">
    <source>
        <dbReference type="SAM" id="MobiDB-lite"/>
    </source>
</evidence>
<organism evidence="2 3">
    <name type="scientific">Actinacidiphila acididurans</name>
    <dbReference type="NCBI Taxonomy" id="2784346"/>
    <lineage>
        <taxon>Bacteria</taxon>
        <taxon>Bacillati</taxon>
        <taxon>Actinomycetota</taxon>
        <taxon>Actinomycetes</taxon>
        <taxon>Kitasatosporales</taxon>
        <taxon>Streptomycetaceae</taxon>
        <taxon>Actinacidiphila</taxon>
    </lineage>
</organism>
<dbReference type="RefSeq" id="WP_205356656.1">
    <property type="nucleotide sequence ID" value="NZ_JADKYB010000004.1"/>
</dbReference>
<protein>
    <submittedName>
        <fullName evidence="2">Uncharacterized protein</fullName>
    </submittedName>
</protein>
<comment type="caution">
    <text evidence="2">The sequence shown here is derived from an EMBL/GenBank/DDBJ whole genome shotgun (WGS) entry which is preliminary data.</text>
</comment>
<dbReference type="Proteomes" id="UP000749040">
    <property type="component" value="Unassembled WGS sequence"/>
</dbReference>
<dbReference type="EMBL" id="JADKYB010000004">
    <property type="protein sequence ID" value="MBM9504811.1"/>
    <property type="molecule type" value="Genomic_DNA"/>
</dbReference>
<proteinExistence type="predicted"/>
<name>A0ABS2TP78_9ACTN</name>